<organism evidence="1 2">
    <name type="scientific">Phocaeicola dorei</name>
    <dbReference type="NCBI Taxonomy" id="357276"/>
    <lineage>
        <taxon>Bacteria</taxon>
        <taxon>Pseudomonadati</taxon>
        <taxon>Bacteroidota</taxon>
        <taxon>Bacteroidia</taxon>
        <taxon>Bacteroidales</taxon>
        <taxon>Bacteroidaceae</taxon>
        <taxon>Phocaeicola</taxon>
    </lineage>
</organism>
<dbReference type="RefSeq" id="WP_007833933.1">
    <property type="nucleotide sequence ID" value="NZ_CP046176.1"/>
</dbReference>
<dbReference type="EMBL" id="CP046176">
    <property type="protein sequence ID" value="QJR78879.1"/>
    <property type="molecule type" value="Genomic_DNA"/>
</dbReference>
<dbReference type="Proteomes" id="UP000500949">
    <property type="component" value="Chromosome"/>
</dbReference>
<proteinExistence type="predicted"/>
<sequence>MELIIILIIFVTAFIIAVNTRKKHVSMENNVSPNNIPSEDGQFKHENRLSMISGVILFINILGSIALLITGIVELNSYRSNGYGWIYIVSSIAVLLSSFLLHSFFIVVKEISINIKKNNISLTPKINNEKTHPTQSNVKSDHPDCLSQWK</sequence>
<evidence type="ECO:0000313" key="1">
    <source>
        <dbReference type="EMBL" id="QJR78879.1"/>
    </source>
</evidence>
<accession>A0A858XTY1</accession>
<name>A0A858XTY1_9BACT</name>
<dbReference type="GeneID" id="93449372"/>
<dbReference type="AlphaFoldDB" id="A0A858XTY1"/>
<reference evidence="1 2" key="1">
    <citation type="submission" date="2019-11" db="EMBL/GenBank/DDBJ databases">
        <title>Complete genome sequence of Bacteroides dorei DSM 17855.</title>
        <authorList>
            <person name="Russell J.T."/>
        </authorList>
    </citation>
    <scope>NUCLEOTIDE SEQUENCE [LARGE SCALE GENOMIC DNA]</scope>
    <source>
        <strain evidence="1 2">DSM 17855</strain>
    </source>
</reference>
<evidence type="ECO:0000313" key="2">
    <source>
        <dbReference type="Proteomes" id="UP000500949"/>
    </source>
</evidence>
<protein>
    <submittedName>
        <fullName evidence="1">Uncharacterized protein</fullName>
    </submittedName>
</protein>
<gene>
    <name evidence="1" type="ORF">GKD17_22155</name>
</gene>